<organism evidence="3 4">
    <name type="scientific">Geodermatophilus arenarius</name>
    <dbReference type="NCBI Taxonomy" id="1137990"/>
    <lineage>
        <taxon>Bacteria</taxon>
        <taxon>Bacillati</taxon>
        <taxon>Actinomycetota</taxon>
        <taxon>Actinomycetes</taxon>
        <taxon>Geodermatophilales</taxon>
        <taxon>Geodermatophilaceae</taxon>
        <taxon>Geodermatophilus</taxon>
    </lineage>
</organism>
<dbReference type="CDD" id="cd01097">
    <property type="entry name" value="Tetrahydromethanopterin_reductase"/>
    <property type="match status" value="1"/>
</dbReference>
<dbReference type="EC" id="1.-.-.-" evidence="3"/>
<dbReference type="Pfam" id="PF00296">
    <property type="entry name" value="Bac_luciferase"/>
    <property type="match status" value="1"/>
</dbReference>
<dbReference type="InterPro" id="IPR036661">
    <property type="entry name" value="Luciferase-like_sf"/>
</dbReference>
<reference evidence="4" key="1">
    <citation type="journal article" date="2019" name="Int. J. Syst. Evol. Microbiol.">
        <title>The Global Catalogue of Microorganisms (GCM) 10K type strain sequencing project: providing services to taxonomists for standard genome sequencing and annotation.</title>
        <authorList>
            <consortium name="The Broad Institute Genomics Platform"/>
            <consortium name="The Broad Institute Genome Sequencing Center for Infectious Disease"/>
            <person name="Wu L."/>
            <person name="Ma J."/>
        </authorList>
    </citation>
    <scope>NUCLEOTIDE SEQUENCE [LARGE SCALE GENOMIC DNA]</scope>
    <source>
        <strain evidence="4">CCUG 62763</strain>
    </source>
</reference>
<dbReference type="EMBL" id="JBHSGR010000002">
    <property type="protein sequence ID" value="MFC4692480.1"/>
    <property type="molecule type" value="Genomic_DNA"/>
</dbReference>
<dbReference type="SUPFAM" id="SSF51679">
    <property type="entry name" value="Bacterial luciferase-like"/>
    <property type="match status" value="1"/>
</dbReference>
<evidence type="ECO:0000256" key="1">
    <source>
        <dbReference type="ARBA" id="ARBA00023002"/>
    </source>
</evidence>
<comment type="caution">
    <text evidence="3">The sequence shown here is derived from an EMBL/GenBank/DDBJ whole genome shotgun (WGS) entry which is preliminary data.</text>
</comment>
<dbReference type="InterPro" id="IPR011251">
    <property type="entry name" value="Luciferase-like_dom"/>
</dbReference>
<dbReference type="PANTHER" id="PTHR43244:SF1">
    <property type="entry name" value="5,10-METHYLENETETRAHYDROMETHANOPTERIN REDUCTASE"/>
    <property type="match status" value="1"/>
</dbReference>
<evidence type="ECO:0000259" key="2">
    <source>
        <dbReference type="Pfam" id="PF00296"/>
    </source>
</evidence>
<dbReference type="RefSeq" id="WP_387986473.1">
    <property type="nucleotide sequence ID" value="NZ_JBHSGR010000002.1"/>
</dbReference>
<dbReference type="GO" id="GO:0016491">
    <property type="term" value="F:oxidoreductase activity"/>
    <property type="evidence" value="ECO:0007669"/>
    <property type="project" value="UniProtKB-KW"/>
</dbReference>
<dbReference type="Gene3D" id="3.20.20.30">
    <property type="entry name" value="Luciferase-like domain"/>
    <property type="match status" value="1"/>
</dbReference>
<proteinExistence type="predicted"/>
<evidence type="ECO:0000313" key="3">
    <source>
        <dbReference type="EMBL" id="MFC4692480.1"/>
    </source>
</evidence>
<protein>
    <submittedName>
        <fullName evidence="3">LLM class flavin-dependent oxidoreductase</fullName>
        <ecNumber evidence="3">1.-.-.-</ecNumber>
    </submittedName>
</protein>
<dbReference type="Proteomes" id="UP001596025">
    <property type="component" value="Unassembled WGS sequence"/>
</dbReference>
<keyword evidence="4" id="KW-1185">Reference proteome</keyword>
<sequence length="332" mass="34381">MTAPARRLAVGVTPMETRPDVVLHLADRAEELGYEAFLLAEGWAHDAPVLLAAIATRTRRIRLGTGVLNVWGRSPAHLAMLASSLDTLSGGRFVLGLGAGSPQLAEGLHDEPFTAPVARLGAVTRQVRALLAGERVTPSRPGGQRPLRLAVPPRPRLPVHLAALGPEAVRLAGEVADAWYPFLLPRSGLAAGRALLREGAAGAGRPVPLVSPGIPVAVADDPAVARATASWWLTTYLTAMGPLYPRTMRRAGLGTAVDAVPAARPGEVPAGAEVLVDELLLHGDAGSAAATLDAWRGAGAELPVVVLPPGRPVAELDAALEALSPRRVPVPA</sequence>
<evidence type="ECO:0000313" key="4">
    <source>
        <dbReference type="Proteomes" id="UP001596025"/>
    </source>
</evidence>
<name>A0ABV9LG54_9ACTN</name>
<accession>A0ABV9LG54</accession>
<feature type="domain" description="Luciferase-like" evidence="2">
    <location>
        <begin position="15"/>
        <end position="301"/>
    </location>
</feature>
<keyword evidence="1 3" id="KW-0560">Oxidoreductase</keyword>
<dbReference type="PANTHER" id="PTHR43244">
    <property type="match status" value="1"/>
</dbReference>
<dbReference type="InterPro" id="IPR050564">
    <property type="entry name" value="F420-G6PD/mer"/>
</dbReference>
<gene>
    <name evidence="3" type="ORF">ACFO3M_03665</name>
</gene>